<proteinExistence type="predicted"/>
<organism evidence="1 2">
    <name type="scientific">Mycena chlorophos</name>
    <name type="common">Agaric fungus</name>
    <name type="synonym">Agaricus chlorophos</name>
    <dbReference type="NCBI Taxonomy" id="658473"/>
    <lineage>
        <taxon>Eukaryota</taxon>
        <taxon>Fungi</taxon>
        <taxon>Dikarya</taxon>
        <taxon>Basidiomycota</taxon>
        <taxon>Agaricomycotina</taxon>
        <taxon>Agaricomycetes</taxon>
        <taxon>Agaricomycetidae</taxon>
        <taxon>Agaricales</taxon>
        <taxon>Marasmiineae</taxon>
        <taxon>Mycenaceae</taxon>
        <taxon>Mycena</taxon>
    </lineage>
</organism>
<dbReference type="Pfam" id="PF00106">
    <property type="entry name" value="adh_short"/>
    <property type="match status" value="1"/>
</dbReference>
<evidence type="ECO:0000313" key="1">
    <source>
        <dbReference type="EMBL" id="KAF7293207.1"/>
    </source>
</evidence>
<dbReference type="InterPro" id="IPR002347">
    <property type="entry name" value="SDR_fam"/>
</dbReference>
<dbReference type="PANTHER" id="PTHR14187">
    <property type="entry name" value="ALPHA KINASE/ELONGATION FACTOR 2 KINASE"/>
    <property type="match status" value="1"/>
</dbReference>
<dbReference type="Gene3D" id="3.90.640.10">
    <property type="entry name" value="Actin, Chain A, domain 4"/>
    <property type="match status" value="1"/>
</dbReference>
<name>A0A8H6VTB9_MYCCL</name>
<dbReference type="EMBL" id="JACAZE010000021">
    <property type="protein sequence ID" value="KAF7293207.1"/>
    <property type="molecule type" value="Genomic_DNA"/>
</dbReference>
<accession>A0A8H6VTB9</accession>
<dbReference type="SUPFAM" id="SSF53067">
    <property type="entry name" value="Actin-like ATPase domain"/>
    <property type="match status" value="2"/>
</dbReference>
<evidence type="ECO:0000313" key="2">
    <source>
        <dbReference type="Proteomes" id="UP000613580"/>
    </source>
</evidence>
<reference evidence="1" key="1">
    <citation type="submission" date="2020-05" db="EMBL/GenBank/DDBJ databases">
        <title>Mycena genomes resolve the evolution of fungal bioluminescence.</title>
        <authorList>
            <person name="Tsai I.J."/>
        </authorList>
    </citation>
    <scope>NUCLEOTIDE SEQUENCE</scope>
    <source>
        <strain evidence="1">110903Hualien_Pintung</strain>
    </source>
</reference>
<dbReference type="InterPro" id="IPR036291">
    <property type="entry name" value="NAD(P)-bd_dom_sf"/>
</dbReference>
<dbReference type="InterPro" id="IPR043129">
    <property type="entry name" value="ATPase_NBD"/>
</dbReference>
<dbReference type="OrthoDB" id="2963168at2759"/>
<sequence>MTRTLPDFSFETTAQEAAAALKDEIQGKNILITGTTINGIGFEAARAVAPYANLVVITGYNAERLERSEEALKQEFPSVNVRPLILDLSSLAAVRKAAEEVNAYSEPIHVLVHNAATMGSYYLTEDNLEIQMATAQFGPFLFTKLIAPKLLSARSAGDAAAFVPRVVYVASQAHARTTGINWDKFRLGYADDDVETRISHRLMKRYAEVKTANVLMAQELSRRAKGQLRAYSLHPGLVVTNAVDKGDVLPYYVDIESAHFTLPNNFLSTIRLTCSCIVFRKLVLAVDVGTTYSAASWCLLEPREEPKFGAVQRWPKQAAADLKVPTAILYDHEGEPRAFGAEVDDEATAFNAATNGWHRVEWFKLLLRPASLHSIHELDQCELPSNVKLDQVYADFLRFIGGQLKAGFKEAYARGDEMWDELRSSLEVILSHPNGWEGVQQARMRRAAVAANLVDEGNGAQVRFVTEAEASVLFAIGTGSIHEWMEPKSHVVVCDCGGGTVDITRYKIISKKPGLQLEESAPAKCTLFTLNAMPPLIDSGYLAGGVIVKQRALEFLKKHLSGTQWQDSVEQVIQQFDQNTKNKFSGGEALSYVSLGGGLNATDKEKGIERGMLRIPAATMATFFDDCIDEIKQGILDACEQPGTRRRVTDRVILVGGFASSPYVFSKLTQWGQLKSIKIIRPDGPTSKAVVQGALEWALGPTVRARIAKWHYGTDAYRRYESRNPEHAPFASRVVTVPSGIRYVPGAWDCIVRKVGLGAVLAGKIDRSLILFFKGTRLLADKEYRAQFVAELREDTINFEREETLYICSSKTPKEFVIGSDGNMNPGFQVLCTIKGDLRNCFEATPSYVSVGRSSGRYRRVMFDVCLKLGDTELSARLRWSENNKIVYGPATIVYNSQ</sequence>
<protein>
    <submittedName>
        <fullName evidence="1">Uncharacterized protein</fullName>
    </submittedName>
</protein>
<dbReference type="AlphaFoldDB" id="A0A8H6VTB9"/>
<dbReference type="CDD" id="cd10170">
    <property type="entry name" value="ASKHA_NBD_HSP70"/>
    <property type="match status" value="1"/>
</dbReference>
<gene>
    <name evidence="1" type="ORF">HMN09_01198800</name>
</gene>
<dbReference type="Gene3D" id="3.40.50.720">
    <property type="entry name" value="NAD(P)-binding Rossmann-like Domain"/>
    <property type="match status" value="1"/>
</dbReference>
<keyword evidence="2" id="KW-1185">Reference proteome</keyword>
<comment type="caution">
    <text evidence="1">The sequence shown here is derived from an EMBL/GenBank/DDBJ whole genome shotgun (WGS) entry which is preliminary data.</text>
</comment>
<dbReference type="SUPFAM" id="SSF51735">
    <property type="entry name" value="NAD(P)-binding Rossmann-fold domains"/>
    <property type="match status" value="1"/>
</dbReference>
<dbReference type="PANTHER" id="PTHR14187:SF5">
    <property type="entry name" value="HEAT SHOCK 70 KDA PROTEIN 12A"/>
    <property type="match status" value="1"/>
</dbReference>
<dbReference type="Gene3D" id="3.30.420.40">
    <property type="match status" value="2"/>
</dbReference>
<dbReference type="Proteomes" id="UP000613580">
    <property type="component" value="Unassembled WGS sequence"/>
</dbReference>